<name>A0A840RPG2_9BURK</name>
<evidence type="ECO:0000256" key="9">
    <source>
        <dbReference type="ARBA" id="ARBA00023211"/>
    </source>
</evidence>
<keyword evidence="12" id="KW-0224">Dipeptidase</keyword>
<dbReference type="InterPro" id="IPR000994">
    <property type="entry name" value="Pept_M24"/>
</dbReference>
<dbReference type="InterPro" id="IPR007865">
    <property type="entry name" value="Aminopep_P_N"/>
</dbReference>
<dbReference type="EMBL" id="JACHHQ010000001">
    <property type="protein sequence ID" value="MBB5198614.1"/>
    <property type="molecule type" value="Genomic_DNA"/>
</dbReference>
<comment type="caution">
    <text evidence="12">The sequence shown here is derived from an EMBL/GenBank/DDBJ whole genome shotgun (WGS) entry which is preliminary data.</text>
</comment>
<keyword evidence="7 12" id="KW-0378">Hydrolase</keyword>
<evidence type="ECO:0000256" key="3">
    <source>
        <dbReference type="ARBA" id="ARBA00008766"/>
    </source>
</evidence>
<reference evidence="12 13" key="1">
    <citation type="submission" date="2020-08" db="EMBL/GenBank/DDBJ databases">
        <title>Genomic Encyclopedia of Type Strains, Phase IV (KMG-IV): sequencing the most valuable type-strain genomes for metagenomic binning, comparative biology and taxonomic classification.</title>
        <authorList>
            <person name="Goeker M."/>
        </authorList>
    </citation>
    <scope>NUCLEOTIDE SEQUENCE [LARGE SCALE GENOMIC DNA]</scope>
    <source>
        <strain evidence="12 13">DSM 23240</strain>
    </source>
</reference>
<dbReference type="InterPro" id="IPR052433">
    <property type="entry name" value="X-Pro_dipept-like"/>
</dbReference>
<protein>
    <recommendedName>
        <fullName evidence="4">Xaa-Pro aminopeptidase</fullName>
        <ecNumber evidence="4">3.4.11.9</ecNumber>
    </recommendedName>
</protein>
<evidence type="ECO:0000256" key="8">
    <source>
        <dbReference type="ARBA" id="ARBA00023049"/>
    </source>
</evidence>
<evidence type="ECO:0000256" key="10">
    <source>
        <dbReference type="RuleBase" id="RU000590"/>
    </source>
</evidence>
<dbReference type="CDD" id="cd01087">
    <property type="entry name" value="Prolidase"/>
    <property type="match status" value="1"/>
</dbReference>
<dbReference type="Pfam" id="PF05195">
    <property type="entry name" value="AMP_N"/>
    <property type="match status" value="1"/>
</dbReference>
<dbReference type="EC" id="3.4.11.9" evidence="4"/>
<dbReference type="GO" id="GO:0016805">
    <property type="term" value="F:dipeptidase activity"/>
    <property type="evidence" value="ECO:0007669"/>
    <property type="project" value="UniProtKB-KW"/>
</dbReference>
<dbReference type="PANTHER" id="PTHR43226">
    <property type="entry name" value="XAA-PRO AMINOPEPTIDASE 3"/>
    <property type="match status" value="1"/>
</dbReference>
<evidence type="ECO:0000256" key="2">
    <source>
        <dbReference type="ARBA" id="ARBA00001936"/>
    </source>
</evidence>
<dbReference type="Gene3D" id="3.40.350.10">
    <property type="entry name" value="Creatinase/prolidase N-terminal domain"/>
    <property type="match status" value="1"/>
</dbReference>
<dbReference type="InterPro" id="IPR036005">
    <property type="entry name" value="Creatinase/aminopeptidase-like"/>
</dbReference>
<dbReference type="SMART" id="SM01011">
    <property type="entry name" value="AMP_N"/>
    <property type="match status" value="1"/>
</dbReference>
<dbReference type="InterPro" id="IPR001131">
    <property type="entry name" value="Peptidase_M24B_aminopep-P_CS"/>
</dbReference>
<comment type="similarity">
    <text evidence="3 10">Belongs to the peptidase M24B family.</text>
</comment>
<organism evidence="12 13">
    <name type="scientific">Glaciimonas immobilis</name>
    <dbReference type="NCBI Taxonomy" id="728004"/>
    <lineage>
        <taxon>Bacteria</taxon>
        <taxon>Pseudomonadati</taxon>
        <taxon>Pseudomonadota</taxon>
        <taxon>Betaproteobacteria</taxon>
        <taxon>Burkholderiales</taxon>
        <taxon>Oxalobacteraceae</taxon>
        <taxon>Glaciimonas</taxon>
    </lineage>
</organism>
<keyword evidence="5" id="KW-0645">Protease</keyword>
<evidence type="ECO:0000256" key="1">
    <source>
        <dbReference type="ARBA" id="ARBA00001424"/>
    </source>
</evidence>
<dbReference type="GO" id="GO:0005829">
    <property type="term" value="C:cytosol"/>
    <property type="evidence" value="ECO:0007669"/>
    <property type="project" value="TreeGrafter"/>
</dbReference>
<dbReference type="Pfam" id="PF00557">
    <property type="entry name" value="Peptidase_M24"/>
    <property type="match status" value="1"/>
</dbReference>
<evidence type="ECO:0000256" key="5">
    <source>
        <dbReference type="ARBA" id="ARBA00022670"/>
    </source>
</evidence>
<gene>
    <name evidence="12" type="ORF">HNR39_000424</name>
</gene>
<dbReference type="GO" id="GO:0070006">
    <property type="term" value="F:metalloaminopeptidase activity"/>
    <property type="evidence" value="ECO:0007669"/>
    <property type="project" value="InterPro"/>
</dbReference>
<evidence type="ECO:0000259" key="11">
    <source>
        <dbReference type="SMART" id="SM01011"/>
    </source>
</evidence>
<evidence type="ECO:0000313" key="13">
    <source>
        <dbReference type="Proteomes" id="UP000571084"/>
    </source>
</evidence>
<dbReference type="SUPFAM" id="SSF55920">
    <property type="entry name" value="Creatinase/aminopeptidase"/>
    <property type="match status" value="1"/>
</dbReference>
<evidence type="ECO:0000313" key="12">
    <source>
        <dbReference type="EMBL" id="MBB5198614.1"/>
    </source>
</evidence>
<dbReference type="PANTHER" id="PTHR43226:SF4">
    <property type="entry name" value="XAA-PRO AMINOPEPTIDASE 3"/>
    <property type="match status" value="1"/>
</dbReference>
<dbReference type="GO" id="GO:0006508">
    <property type="term" value="P:proteolysis"/>
    <property type="evidence" value="ECO:0007669"/>
    <property type="project" value="UniProtKB-KW"/>
</dbReference>
<feature type="domain" description="Aminopeptidase P N-terminal" evidence="11">
    <location>
        <begin position="2"/>
        <end position="134"/>
    </location>
</feature>
<keyword evidence="8" id="KW-0482">Metalloprotease</keyword>
<dbReference type="GO" id="GO:0030145">
    <property type="term" value="F:manganese ion binding"/>
    <property type="evidence" value="ECO:0007669"/>
    <property type="project" value="InterPro"/>
</dbReference>
<keyword evidence="12" id="KW-0031">Aminopeptidase</keyword>
<keyword evidence="9" id="KW-0464">Manganese</keyword>
<dbReference type="Gene3D" id="3.90.230.10">
    <property type="entry name" value="Creatinase/methionine aminopeptidase superfamily"/>
    <property type="match status" value="1"/>
</dbReference>
<comment type="catalytic activity">
    <reaction evidence="1">
        <text>Release of any N-terminal amino acid, including proline, that is linked to proline, even from a dipeptide or tripeptide.</text>
        <dbReference type="EC" id="3.4.11.9"/>
    </reaction>
</comment>
<sequence>MFTMNQYIARRQNLRQQFSSGLLLILGNSDASINFSHNNYWFRQDSSFSYLFGLNSPDVVGIIDIDAGIDILFGDAANVDAVIWAGPQPSLVALAGEVGVTTVMPMHALADILESAQKAHRTIHYLPPYRGDSILTLSRLLRCTPEQVSINTSAALIAAIIHLREIKEEHEIAEIEYALSITKKMHVAAMQATKPGKFEYEVVGMIEGIMRSHDLHGAYPVIFTRHGEILHSRQHTQQLVAGDLVVNDSGVSSALGYASDITRTIPVGGKFSARQRPLYNLVLAAQERAIAAIKPAVTYLAIHKLAALVIVEGMMEMGFFNGDPQQVVDSGAYAICFPHGVGHQLGLDVHDMEGLGETAVGYDDSVTRSDLFGMRNLRLAKPLRAGMVLTVEPGIYFIPTLIKRWKDDGLHAAMINYDRFGEYLDFGGIRIEDNVLVTTTGARVLGPAIPKTCEAVEAAMAS</sequence>
<comment type="cofactor">
    <cofactor evidence="2">
        <name>Mn(2+)</name>
        <dbReference type="ChEBI" id="CHEBI:29035"/>
    </cofactor>
</comment>
<dbReference type="AlphaFoldDB" id="A0A840RPG2"/>
<evidence type="ECO:0000256" key="4">
    <source>
        <dbReference type="ARBA" id="ARBA00012574"/>
    </source>
</evidence>
<keyword evidence="13" id="KW-1185">Reference proteome</keyword>
<dbReference type="RefSeq" id="WP_168052698.1">
    <property type="nucleotide sequence ID" value="NZ_JAAOZT010000002.1"/>
</dbReference>
<dbReference type="InterPro" id="IPR029149">
    <property type="entry name" value="Creatin/AminoP/Spt16_N"/>
</dbReference>
<dbReference type="SUPFAM" id="SSF53092">
    <property type="entry name" value="Creatinase/prolidase N-terminal domain"/>
    <property type="match status" value="1"/>
</dbReference>
<accession>A0A840RPG2</accession>
<keyword evidence="6 10" id="KW-0479">Metal-binding</keyword>
<evidence type="ECO:0000256" key="7">
    <source>
        <dbReference type="ARBA" id="ARBA00022801"/>
    </source>
</evidence>
<dbReference type="Proteomes" id="UP000571084">
    <property type="component" value="Unassembled WGS sequence"/>
</dbReference>
<evidence type="ECO:0000256" key="6">
    <source>
        <dbReference type="ARBA" id="ARBA00022723"/>
    </source>
</evidence>
<dbReference type="PROSITE" id="PS00491">
    <property type="entry name" value="PROLINE_PEPTIDASE"/>
    <property type="match status" value="1"/>
</dbReference>
<proteinExistence type="inferred from homology"/>